<feature type="active site" description="Proton donor" evidence="18">
    <location>
        <position position="501"/>
    </location>
</feature>
<protein>
    <recommendedName>
        <fullName evidence="7 17">Phosphoenolpyruvate-protein phosphotransferase</fullName>
        <ecNumber evidence="6 17">2.7.3.9</ecNumber>
    </recommendedName>
    <alternativeName>
        <fullName evidence="16 17">Phosphotransferase system, enzyme I</fullName>
    </alternativeName>
</protein>
<keyword evidence="26" id="KW-1185">Reference proteome</keyword>
<evidence type="ECO:0000256" key="10">
    <source>
        <dbReference type="ARBA" id="ARBA00022597"/>
    </source>
</evidence>
<evidence type="ECO:0000259" key="23">
    <source>
        <dbReference type="Pfam" id="PF02896"/>
    </source>
</evidence>
<dbReference type="InterPro" id="IPR000121">
    <property type="entry name" value="PEP_util_C"/>
</dbReference>
<comment type="subcellular location">
    <subcellularLocation>
        <location evidence="4 17">Cytoplasm</location>
    </subcellularLocation>
</comment>
<evidence type="ECO:0000256" key="7">
    <source>
        <dbReference type="ARBA" id="ARBA00016544"/>
    </source>
</evidence>
<dbReference type="GO" id="GO:0016301">
    <property type="term" value="F:kinase activity"/>
    <property type="evidence" value="ECO:0007669"/>
    <property type="project" value="UniProtKB-KW"/>
</dbReference>
<dbReference type="Gene3D" id="3.50.30.10">
    <property type="entry name" value="Phosphohistidine domain"/>
    <property type="match status" value="1"/>
</dbReference>
<dbReference type="Pfam" id="PF05524">
    <property type="entry name" value="PEP-utilisers_N"/>
    <property type="match status" value="1"/>
</dbReference>
<dbReference type="PRINTS" id="PR01736">
    <property type="entry name" value="PHPHTRNFRASE"/>
</dbReference>
<evidence type="ECO:0000256" key="15">
    <source>
        <dbReference type="ARBA" id="ARBA00022842"/>
    </source>
</evidence>
<dbReference type="NCBIfam" id="TIGR01417">
    <property type="entry name" value="PTS_I_fam"/>
    <property type="match status" value="1"/>
</dbReference>
<feature type="region of interest" description="Disordered" evidence="21">
    <location>
        <begin position="1"/>
        <end position="20"/>
    </location>
</feature>
<feature type="binding site" evidence="20">
    <location>
        <position position="454"/>
    </location>
    <ligand>
        <name>Mg(2+)</name>
        <dbReference type="ChEBI" id="CHEBI:18420"/>
    </ligand>
</feature>
<dbReference type="SUPFAM" id="SSF52009">
    <property type="entry name" value="Phosphohistidine domain"/>
    <property type="match status" value="1"/>
</dbReference>
<evidence type="ECO:0000259" key="22">
    <source>
        <dbReference type="Pfam" id="PF00391"/>
    </source>
</evidence>
<sequence length="578" mass="58394">MTQDAAVSPSTPEPTRDGTRVLHGVGVGRAGVVGPVATVAAPPAAPSDEPGTAPEDVDAVQARVTEAFGAVAEGLRAQSAAASGPAVEVLAATAQMADDKALRKQTLAKIAAGEGPVTALDAVVDQFATMFEQAGGYLAERVTDLRSVRHRVVARVLGVPEPGVPALTVPSVVVAGDLAPADTAALDIAHVLAIVTELGGPTSHTAIIAGQLGIPCVVRTAGAVDLTDGTVVAVDAAAGTVEIDPAPEVAAAFALRAEGAARLAEDTSPGATADGHPVQLLANIGTPEDAERAAAQAVEGSGLFRTEVLFLEAQTAPTREDQAAVYARTLRAFEGRKVVVRTLDAGADKPLKFATQPDEENPALGVRGYRLVRTVPDVVTTQLEALGDAQRETGIAPWVMAPMIATPSEARDFAAAARAQGVEKVGVMVEVPSAALRAPAILAEVDFVSIGSNDLAQYTMATDRLRGELADLISMWQPAVLDLVAATARAGQDVGKPVGVCGESASDPVMAVVLTGLGITSLSMAASAVPAVRFAVKSHTLEQAQAVAAAALACDEAPDARAAAVAALVPGVADTLGL</sequence>
<evidence type="ECO:0000256" key="6">
    <source>
        <dbReference type="ARBA" id="ARBA00012232"/>
    </source>
</evidence>
<dbReference type="InterPro" id="IPR023151">
    <property type="entry name" value="PEP_util_CS"/>
</dbReference>
<dbReference type="GO" id="GO:0009401">
    <property type="term" value="P:phosphoenolpyruvate-dependent sugar phosphotransferase system"/>
    <property type="evidence" value="ECO:0007669"/>
    <property type="project" value="UniProtKB-KW"/>
</dbReference>
<dbReference type="RefSeq" id="WP_100348804.1">
    <property type="nucleotide sequence ID" value="NZ_PGTZ01000006.1"/>
</dbReference>
<keyword evidence="12 17" id="KW-0598">Phosphotransferase system</keyword>
<accession>A0A2M8WVA1</accession>
<dbReference type="PROSITE" id="PS00742">
    <property type="entry name" value="PEP_ENZYMES_2"/>
    <property type="match status" value="1"/>
</dbReference>
<dbReference type="InterPro" id="IPR050499">
    <property type="entry name" value="PEP-utilizing_PTS_enzyme"/>
</dbReference>
<evidence type="ECO:0000256" key="12">
    <source>
        <dbReference type="ARBA" id="ARBA00022683"/>
    </source>
</evidence>
<keyword evidence="14 17" id="KW-0418">Kinase</keyword>
<name>A0A2M8WVA1_9MICO</name>
<feature type="active site" description="Tele-phosphohistidine intermediate" evidence="18">
    <location>
        <position position="204"/>
    </location>
</feature>
<feature type="binding site" evidence="19">
    <location>
        <position position="341"/>
    </location>
    <ligand>
        <name>phosphoenolpyruvate</name>
        <dbReference type="ChEBI" id="CHEBI:58702"/>
    </ligand>
</feature>
<keyword evidence="25" id="KW-0670">Pyruvate</keyword>
<organism evidence="25 26">
    <name type="scientific">Luteimicrobium subarcticum</name>
    <dbReference type="NCBI Taxonomy" id="620910"/>
    <lineage>
        <taxon>Bacteria</taxon>
        <taxon>Bacillati</taxon>
        <taxon>Actinomycetota</taxon>
        <taxon>Actinomycetes</taxon>
        <taxon>Micrococcales</taxon>
        <taxon>Luteimicrobium</taxon>
    </lineage>
</organism>
<comment type="catalytic activity">
    <reaction evidence="1 17">
        <text>L-histidyl-[protein] + phosphoenolpyruvate = N(pros)-phospho-L-histidyl-[protein] + pyruvate</text>
        <dbReference type="Rhea" id="RHEA:23880"/>
        <dbReference type="Rhea" id="RHEA-COMP:9745"/>
        <dbReference type="Rhea" id="RHEA-COMP:9746"/>
        <dbReference type="ChEBI" id="CHEBI:15361"/>
        <dbReference type="ChEBI" id="CHEBI:29979"/>
        <dbReference type="ChEBI" id="CHEBI:58702"/>
        <dbReference type="ChEBI" id="CHEBI:64837"/>
        <dbReference type="EC" id="2.7.3.9"/>
    </reaction>
</comment>
<dbReference type="EC" id="2.7.3.9" evidence="6 17"/>
<evidence type="ECO:0000256" key="9">
    <source>
        <dbReference type="ARBA" id="ARBA00022490"/>
    </source>
</evidence>
<dbReference type="InterPro" id="IPR008279">
    <property type="entry name" value="PEP-util_enz_mobile_dom"/>
</dbReference>
<dbReference type="PANTHER" id="PTHR46244">
    <property type="entry name" value="PHOSPHOENOLPYRUVATE-PROTEIN PHOSPHOTRANSFERASE"/>
    <property type="match status" value="1"/>
</dbReference>
<evidence type="ECO:0000256" key="3">
    <source>
        <dbReference type="ARBA" id="ARBA00002728"/>
    </source>
</evidence>
<feature type="binding site" evidence="19">
    <location>
        <begin position="453"/>
        <end position="454"/>
    </location>
    <ligand>
        <name>phosphoenolpyruvate</name>
        <dbReference type="ChEBI" id="CHEBI:58702"/>
    </ligand>
</feature>
<keyword evidence="13 17" id="KW-0479">Metal-binding</keyword>
<dbReference type="Pfam" id="PF02896">
    <property type="entry name" value="PEP-utilizers_C"/>
    <property type="match status" value="1"/>
</dbReference>
<proteinExistence type="inferred from homology"/>
<dbReference type="InterPro" id="IPR018274">
    <property type="entry name" value="PEP_util_AS"/>
</dbReference>
<feature type="domain" description="Phosphotransferase system enzyme I N-terminal" evidence="24">
    <location>
        <begin position="21"/>
        <end position="141"/>
    </location>
</feature>
<evidence type="ECO:0000256" key="20">
    <source>
        <dbReference type="PIRSR" id="PIRSR000732-3"/>
    </source>
</evidence>
<evidence type="ECO:0000256" key="8">
    <source>
        <dbReference type="ARBA" id="ARBA00022448"/>
    </source>
</evidence>
<feature type="domain" description="PEP-utilising enzyme mobile" evidence="22">
    <location>
        <begin position="170"/>
        <end position="239"/>
    </location>
</feature>
<dbReference type="Pfam" id="PF00391">
    <property type="entry name" value="PEP-utilizers"/>
    <property type="match status" value="1"/>
</dbReference>
<dbReference type="InterPro" id="IPR036637">
    <property type="entry name" value="Phosphohistidine_dom_sf"/>
</dbReference>
<evidence type="ECO:0000256" key="14">
    <source>
        <dbReference type="ARBA" id="ARBA00022777"/>
    </source>
</evidence>
<dbReference type="SUPFAM" id="SSF51621">
    <property type="entry name" value="Phosphoenolpyruvate/pyruvate domain"/>
    <property type="match status" value="1"/>
</dbReference>
<dbReference type="Gene3D" id="1.10.274.10">
    <property type="entry name" value="PtsI, HPr-binding domain"/>
    <property type="match status" value="1"/>
</dbReference>
<evidence type="ECO:0000256" key="16">
    <source>
        <dbReference type="ARBA" id="ARBA00033235"/>
    </source>
</evidence>
<dbReference type="PANTHER" id="PTHR46244:SF3">
    <property type="entry name" value="PHOSPHOENOLPYRUVATE-PROTEIN PHOSPHOTRANSFERASE"/>
    <property type="match status" value="1"/>
</dbReference>
<evidence type="ECO:0000256" key="5">
    <source>
        <dbReference type="ARBA" id="ARBA00007837"/>
    </source>
</evidence>
<dbReference type="AlphaFoldDB" id="A0A2M8WVA1"/>
<evidence type="ECO:0000313" key="26">
    <source>
        <dbReference type="Proteomes" id="UP000231586"/>
    </source>
</evidence>
<evidence type="ECO:0000313" key="25">
    <source>
        <dbReference type="EMBL" id="PJI94855.1"/>
    </source>
</evidence>
<comment type="caution">
    <text evidence="25">The sequence shown here is derived from an EMBL/GenBank/DDBJ whole genome shotgun (WGS) entry which is preliminary data.</text>
</comment>
<comment type="function">
    <text evidence="3 17">General (non sugar-specific) component of the phosphoenolpyruvate-dependent sugar phosphotransferase system (sugar PTS). This major carbohydrate active-transport system catalyzes the phosphorylation of incoming sugar substrates concomitantly with their translocation across the cell membrane. Enzyme I transfers the phosphoryl group from phosphoenolpyruvate (PEP) to the phosphoryl carrier protein (HPr).</text>
</comment>
<dbReference type="GO" id="GO:0005737">
    <property type="term" value="C:cytoplasm"/>
    <property type="evidence" value="ECO:0007669"/>
    <property type="project" value="UniProtKB-SubCell"/>
</dbReference>
<dbReference type="InterPro" id="IPR040442">
    <property type="entry name" value="Pyrv_kinase-like_dom_sf"/>
</dbReference>
<evidence type="ECO:0000256" key="21">
    <source>
        <dbReference type="SAM" id="MobiDB-lite"/>
    </source>
</evidence>
<dbReference type="PROSITE" id="PS00370">
    <property type="entry name" value="PEP_ENZYMES_PHOS_SITE"/>
    <property type="match status" value="1"/>
</dbReference>
<dbReference type="InterPro" id="IPR024692">
    <property type="entry name" value="PTS_EI"/>
</dbReference>
<keyword evidence="11 17" id="KW-0808">Transferase</keyword>
<dbReference type="OrthoDB" id="9765468at2"/>
<dbReference type="GO" id="GO:0046872">
    <property type="term" value="F:metal ion binding"/>
    <property type="evidence" value="ECO:0007669"/>
    <property type="project" value="UniProtKB-KW"/>
</dbReference>
<keyword evidence="10 17" id="KW-0762">Sugar transport</keyword>
<gene>
    <name evidence="25" type="ORF">CLV34_0703</name>
</gene>
<feature type="binding site" evidence="20">
    <location>
        <position position="430"/>
    </location>
    <ligand>
        <name>Mg(2+)</name>
        <dbReference type="ChEBI" id="CHEBI:18420"/>
    </ligand>
</feature>
<keyword evidence="15 17" id="KW-0460">Magnesium</keyword>
<evidence type="ECO:0000256" key="13">
    <source>
        <dbReference type="ARBA" id="ARBA00022723"/>
    </source>
</evidence>
<dbReference type="GO" id="GO:0008965">
    <property type="term" value="F:phosphoenolpyruvate-protein phosphotransferase activity"/>
    <property type="evidence" value="ECO:0007669"/>
    <property type="project" value="UniProtKB-EC"/>
</dbReference>
<dbReference type="PIRSF" id="PIRSF000732">
    <property type="entry name" value="PTS_enzyme_I"/>
    <property type="match status" value="1"/>
</dbReference>
<feature type="binding site" evidence="19">
    <location>
        <position position="464"/>
    </location>
    <ligand>
        <name>phosphoenolpyruvate</name>
        <dbReference type="ChEBI" id="CHEBI:58702"/>
    </ligand>
</feature>
<dbReference type="EMBL" id="PGTZ01000006">
    <property type="protein sequence ID" value="PJI94855.1"/>
    <property type="molecule type" value="Genomic_DNA"/>
</dbReference>
<dbReference type="Proteomes" id="UP000231586">
    <property type="component" value="Unassembled WGS sequence"/>
</dbReference>
<dbReference type="InterPro" id="IPR006318">
    <property type="entry name" value="PTS_EI-like"/>
</dbReference>
<evidence type="ECO:0000256" key="17">
    <source>
        <dbReference type="PIRNR" id="PIRNR000732"/>
    </source>
</evidence>
<evidence type="ECO:0000256" key="4">
    <source>
        <dbReference type="ARBA" id="ARBA00004496"/>
    </source>
</evidence>
<evidence type="ECO:0000256" key="2">
    <source>
        <dbReference type="ARBA" id="ARBA00001946"/>
    </source>
</evidence>
<feature type="compositionally biased region" description="Polar residues" evidence="21">
    <location>
        <begin position="1"/>
        <end position="10"/>
    </location>
</feature>
<feature type="domain" description="PEP-utilising enzyme C-terminal" evidence="23">
    <location>
        <begin position="267"/>
        <end position="538"/>
    </location>
</feature>
<reference evidence="25 26" key="1">
    <citation type="submission" date="2017-11" db="EMBL/GenBank/DDBJ databases">
        <title>Genomic Encyclopedia of Archaeal and Bacterial Type Strains, Phase II (KMG-II): From Individual Species to Whole Genera.</title>
        <authorList>
            <person name="Goeker M."/>
        </authorList>
    </citation>
    <scope>NUCLEOTIDE SEQUENCE [LARGE SCALE GENOMIC DNA]</scope>
    <source>
        <strain evidence="25 26">DSM 22413</strain>
    </source>
</reference>
<dbReference type="InterPro" id="IPR008731">
    <property type="entry name" value="PTS_EIN"/>
</dbReference>
<dbReference type="InterPro" id="IPR015813">
    <property type="entry name" value="Pyrv/PenolPyrv_kinase-like_dom"/>
</dbReference>
<comment type="similarity">
    <text evidence="5 17">Belongs to the PEP-utilizing enzyme family.</text>
</comment>
<evidence type="ECO:0000256" key="18">
    <source>
        <dbReference type="PIRSR" id="PIRSR000732-1"/>
    </source>
</evidence>
<evidence type="ECO:0000256" key="19">
    <source>
        <dbReference type="PIRSR" id="PIRSR000732-2"/>
    </source>
</evidence>
<keyword evidence="9 17" id="KW-0963">Cytoplasm</keyword>
<comment type="cofactor">
    <cofactor evidence="2 17 20">
        <name>Mg(2+)</name>
        <dbReference type="ChEBI" id="CHEBI:18420"/>
    </cofactor>
</comment>
<evidence type="ECO:0000256" key="11">
    <source>
        <dbReference type="ARBA" id="ARBA00022679"/>
    </source>
</evidence>
<evidence type="ECO:0000256" key="1">
    <source>
        <dbReference type="ARBA" id="ARBA00000683"/>
    </source>
</evidence>
<dbReference type="InterPro" id="IPR036618">
    <property type="entry name" value="PtsI_HPr-bd_sf"/>
</dbReference>
<keyword evidence="8 17" id="KW-0813">Transport</keyword>
<dbReference type="SUPFAM" id="SSF47831">
    <property type="entry name" value="Enzyme I of the PEP:sugar phosphotransferase system HPr-binding (sub)domain"/>
    <property type="match status" value="1"/>
</dbReference>
<feature type="binding site" evidence="19">
    <location>
        <position position="305"/>
    </location>
    <ligand>
        <name>phosphoenolpyruvate</name>
        <dbReference type="ChEBI" id="CHEBI:58702"/>
    </ligand>
</feature>
<evidence type="ECO:0000259" key="24">
    <source>
        <dbReference type="Pfam" id="PF05524"/>
    </source>
</evidence>
<dbReference type="Gene3D" id="3.20.20.60">
    <property type="entry name" value="Phosphoenolpyruvate-binding domains"/>
    <property type="match status" value="1"/>
</dbReference>